<evidence type="ECO:0000313" key="3">
    <source>
        <dbReference type="EMBL" id="OEU11552.1"/>
    </source>
</evidence>
<keyword evidence="2" id="KW-0812">Transmembrane</keyword>
<feature type="region of interest" description="Disordered" evidence="1">
    <location>
        <begin position="330"/>
        <end position="380"/>
    </location>
</feature>
<dbReference type="EMBL" id="KV784367">
    <property type="protein sequence ID" value="OEU11552.1"/>
    <property type="molecule type" value="Genomic_DNA"/>
</dbReference>
<proteinExistence type="predicted"/>
<gene>
    <name evidence="3" type="ORF">FRACYDRAFT_245608</name>
</gene>
<evidence type="ECO:0000313" key="4">
    <source>
        <dbReference type="Proteomes" id="UP000095751"/>
    </source>
</evidence>
<evidence type="ECO:0000256" key="2">
    <source>
        <dbReference type="SAM" id="Phobius"/>
    </source>
</evidence>
<name>A0A1E7F028_9STRA</name>
<feature type="transmembrane region" description="Helical" evidence="2">
    <location>
        <begin position="77"/>
        <end position="103"/>
    </location>
</feature>
<feature type="compositionally biased region" description="Low complexity" evidence="1">
    <location>
        <begin position="344"/>
        <end position="362"/>
    </location>
</feature>
<reference evidence="3 4" key="1">
    <citation type="submission" date="2016-09" db="EMBL/GenBank/DDBJ databases">
        <title>Extensive genetic diversity and differential bi-allelic expression allows diatom success in the polar Southern Ocean.</title>
        <authorList>
            <consortium name="DOE Joint Genome Institute"/>
            <person name="Mock T."/>
            <person name="Otillar R.P."/>
            <person name="Strauss J."/>
            <person name="Dupont C."/>
            <person name="Frickenhaus S."/>
            <person name="Maumus F."/>
            <person name="Mcmullan M."/>
            <person name="Sanges R."/>
            <person name="Schmutz J."/>
            <person name="Toseland A."/>
            <person name="Valas R."/>
            <person name="Veluchamy A."/>
            <person name="Ward B.J."/>
            <person name="Allen A."/>
            <person name="Barry K."/>
            <person name="Falciatore A."/>
            <person name="Ferrante M."/>
            <person name="Fortunato A.E."/>
            <person name="Gloeckner G."/>
            <person name="Gruber A."/>
            <person name="Hipkin R."/>
            <person name="Janech M."/>
            <person name="Kroth P."/>
            <person name="Leese F."/>
            <person name="Lindquist E."/>
            <person name="Lyon B.R."/>
            <person name="Martin J."/>
            <person name="Mayer C."/>
            <person name="Parker M."/>
            <person name="Quesneville H."/>
            <person name="Raymond J."/>
            <person name="Uhlig C."/>
            <person name="Valentin K.U."/>
            <person name="Worden A.Z."/>
            <person name="Armbrust E.V."/>
            <person name="Bowler C."/>
            <person name="Green B."/>
            <person name="Moulton V."/>
            <person name="Van Oosterhout C."/>
            <person name="Grigoriev I."/>
        </authorList>
    </citation>
    <scope>NUCLEOTIDE SEQUENCE [LARGE SCALE GENOMIC DNA]</scope>
    <source>
        <strain evidence="3 4">CCMP1102</strain>
    </source>
</reference>
<dbReference type="InParanoid" id="A0A1E7F028"/>
<feature type="region of interest" description="Disordered" evidence="1">
    <location>
        <begin position="204"/>
        <end position="229"/>
    </location>
</feature>
<keyword evidence="2" id="KW-0472">Membrane</keyword>
<dbReference type="KEGG" id="fcy:FRACYDRAFT_245608"/>
<dbReference type="OrthoDB" id="52664at2759"/>
<accession>A0A1E7F028</accession>
<keyword evidence="4" id="KW-1185">Reference proteome</keyword>
<organism evidence="3 4">
    <name type="scientific">Fragilariopsis cylindrus CCMP1102</name>
    <dbReference type="NCBI Taxonomy" id="635003"/>
    <lineage>
        <taxon>Eukaryota</taxon>
        <taxon>Sar</taxon>
        <taxon>Stramenopiles</taxon>
        <taxon>Ochrophyta</taxon>
        <taxon>Bacillariophyta</taxon>
        <taxon>Bacillariophyceae</taxon>
        <taxon>Bacillariophycidae</taxon>
        <taxon>Bacillariales</taxon>
        <taxon>Bacillariaceae</taxon>
        <taxon>Fragilariopsis</taxon>
    </lineage>
</organism>
<protein>
    <submittedName>
        <fullName evidence="3">Uncharacterized protein</fullName>
    </submittedName>
</protein>
<sequence>MTILPNLSSSGFTSGDTVVSSLCELRKRPLSSIPAFSALQDRIQNVLTLFLPKTLNGIMEFEEKVKVGSFSSVNKSILIQSFIGFISPLMILWFIDFISFMIFNNNNRLLSMEPLRLADSRFGNTDVKTMKGIMNSITNEILLPSTSKSKSMANMGNNADNNIGSDNNKKIIEFTLMGHSLGAFAAMKLFRELVVDNNADITGTKKRNDEDKAKHNQQQPLQQQHKESSMTVIATKKSFSIPEIEIGISNKLIMWGVAAFIPFLTDLSSKSMIHPTTNNDAKNKKNVIDILIVQGTRDTTISMMNTTTTKKEEFDSYFPPQVLHQVLPSNSTMSMSSGDEDNGNDNGSNAPATATATAATTTSGGGENDFENDDSCASSTTRTEMIIGGTHEGFSSYRPSFLA</sequence>
<keyword evidence="2" id="KW-1133">Transmembrane helix</keyword>
<dbReference type="Proteomes" id="UP000095751">
    <property type="component" value="Unassembled WGS sequence"/>
</dbReference>
<dbReference type="AlphaFoldDB" id="A0A1E7F028"/>
<evidence type="ECO:0000256" key="1">
    <source>
        <dbReference type="SAM" id="MobiDB-lite"/>
    </source>
</evidence>